<gene>
    <name evidence="2" type="ORF">H0S70_04405</name>
</gene>
<feature type="domain" description="Transposase IS4-like" evidence="1">
    <location>
        <begin position="100"/>
        <end position="271"/>
    </location>
</feature>
<proteinExistence type="predicted"/>
<dbReference type="NCBIfam" id="NF033520">
    <property type="entry name" value="transpos_IS982"/>
    <property type="match status" value="1"/>
</dbReference>
<sequence length="293" mass="34335">MNNLDAIYDFILNELRKLALDENFYFKPIKPKLSDLELIAINISAEYLSIDSEYQLFRHISNSKLNGMIERSVYNRRKRKLFPHMEDIRKLMVARFDETENIFIVDSMPLEICKNARANRSKICKESEFSFPSKGYCASQSNYYYGYKLHAVCSASGVFQSFDISTASVHDIHFLQDIKHQMKNCTLIGDRGYLSTTIQTDLFNYANITLDTPMRANQKNYQKQKYAFRKSRKKIETLFSQLCDQFRIRNNYAKSFSGFKTRILSKITALTFIQFVNVFVFGRKMNKIKVSII</sequence>
<protein>
    <submittedName>
        <fullName evidence="2">IS982 family transposase</fullName>
    </submittedName>
</protein>
<name>A0A7H1DZ14_9FLAO</name>
<dbReference type="AlphaFoldDB" id="A0A7H1DZ14"/>
<dbReference type="GO" id="GO:0006313">
    <property type="term" value="P:DNA transposition"/>
    <property type="evidence" value="ECO:0007669"/>
    <property type="project" value="InterPro"/>
</dbReference>
<dbReference type="RefSeq" id="WP_188321835.1">
    <property type="nucleotide sequence ID" value="NZ_CP060203.1"/>
</dbReference>
<organism evidence="2 3">
    <name type="scientific">Chryseobacterium manosquense</name>
    <dbReference type="NCBI Taxonomy" id="2754694"/>
    <lineage>
        <taxon>Bacteria</taxon>
        <taxon>Pseudomonadati</taxon>
        <taxon>Bacteroidota</taxon>
        <taxon>Flavobacteriia</taxon>
        <taxon>Flavobacteriales</taxon>
        <taxon>Weeksellaceae</taxon>
        <taxon>Chryseobacterium group</taxon>
        <taxon>Chryseobacterium</taxon>
    </lineage>
</organism>
<dbReference type="GO" id="GO:0003677">
    <property type="term" value="F:DNA binding"/>
    <property type="evidence" value="ECO:0007669"/>
    <property type="project" value="InterPro"/>
</dbReference>
<dbReference type="KEGG" id="cmaq:H0S70_04405"/>
<accession>A0A7H1DZ14</accession>
<dbReference type="EMBL" id="CP060203">
    <property type="protein sequence ID" value="QNS42222.1"/>
    <property type="molecule type" value="Genomic_DNA"/>
</dbReference>
<dbReference type="GO" id="GO:0004803">
    <property type="term" value="F:transposase activity"/>
    <property type="evidence" value="ECO:0007669"/>
    <property type="project" value="InterPro"/>
</dbReference>
<dbReference type="InterPro" id="IPR002559">
    <property type="entry name" value="Transposase_11"/>
</dbReference>
<dbReference type="Pfam" id="PF01609">
    <property type="entry name" value="DDE_Tnp_1"/>
    <property type="match status" value="1"/>
</dbReference>
<keyword evidence="3" id="KW-1185">Reference proteome</keyword>
<evidence type="ECO:0000313" key="3">
    <source>
        <dbReference type="Proteomes" id="UP000516438"/>
    </source>
</evidence>
<evidence type="ECO:0000313" key="2">
    <source>
        <dbReference type="EMBL" id="QNS42222.1"/>
    </source>
</evidence>
<evidence type="ECO:0000259" key="1">
    <source>
        <dbReference type="Pfam" id="PF01609"/>
    </source>
</evidence>
<dbReference type="Proteomes" id="UP000516438">
    <property type="component" value="Chromosome"/>
</dbReference>
<reference evidence="2 3" key="1">
    <citation type="submission" date="2020-07" db="EMBL/GenBank/DDBJ databases">
        <title>Complete genome and description of Chryseobacterium manosquense strain Marseille-Q2069 sp. nov.</title>
        <authorList>
            <person name="Boxberger M."/>
        </authorList>
    </citation>
    <scope>NUCLEOTIDE SEQUENCE [LARGE SCALE GENOMIC DNA]</scope>
    <source>
        <strain evidence="2 3">Marseille-Q2069</strain>
    </source>
</reference>